<organism evidence="2 3">
    <name type="scientific">Giardia intestinalis</name>
    <name type="common">Giardia lamblia</name>
    <dbReference type="NCBI Taxonomy" id="5741"/>
    <lineage>
        <taxon>Eukaryota</taxon>
        <taxon>Metamonada</taxon>
        <taxon>Diplomonadida</taxon>
        <taxon>Hexamitidae</taxon>
        <taxon>Giardiinae</taxon>
        <taxon>Giardia</taxon>
    </lineage>
</organism>
<accession>V6TP63</accession>
<comment type="caution">
    <text evidence="2">The sequence shown here is derived from an EMBL/GenBank/DDBJ whole genome shotgun (WGS) entry which is preliminary data.</text>
</comment>
<keyword evidence="2" id="KW-0689">Ribosomal protein</keyword>
<evidence type="ECO:0000256" key="1">
    <source>
        <dbReference type="SAM" id="MobiDB-lite"/>
    </source>
</evidence>
<dbReference type="EMBL" id="AHHH01000177">
    <property type="protein sequence ID" value="ESU40753.1"/>
    <property type="molecule type" value="Genomic_DNA"/>
</dbReference>
<dbReference type="GO" id="GO:0005840">
    <property type="term" value="C:ribosome"/>
    <property type="evidence" value="ECO:0007669"/>
    <property type="project" value="UniProtKB-KW"/>
</dbReference>
<sequence>MTDQNKNGNEGKPKDTAAEGGDVYTSDGAVVGDSDRLGGEESLAPAPAPFVQYGGLTEQTGDGMRRPGPFREKYQCPSARFANLVAIPFMRVG</sequence>
<reference evidence="2 3" key="2">
    <citation type="journal article" date="2013" name="Genome Biol. Evol.">
        <title>Genome sequencing of Giardia lamblia genotypes A2 and B isolates (DH and GS) and comparative analysis with the genomes of genotypes A1 and E (WB and Pig).</title>
        <authorList>
            <person name="Adam R.D."/>
            <person name="Dahlstrom E.W."/>
            <person name="Martens C.A."/>
            <person name="Bruno D.P."/>
            <person name="Barbian K.D."/>
            <person name="Ricklefs S.M."/>
            <person name="Hernandez M.M."/>
            <person name="Narla N.P."/>
            <person name="Patel R.B."/>
            <person name="Porcella S.F."/>
            <person name="Nash T.E."/>
        </authorList>
    </citation>
    <scope>NUCLEOTIDE SEQUENCE [LARGE SCALE GENOMIC DNA]</scope>
    <source>
        <strain evidence="2 3">GS</strain>
    </source>
</reference>
<name>V6TP63_GIAIN</name>
<reference evidence="3" key="1">
    <citation type="submission" date="2012-02" db="EMBL/GenBank/DDBJ databases">
        <title>Genome sequencing of Giardia lamblia Genotypes A2 and B isolates (DH and GS) and comparative analysis with the genomes of Genotypes A1 and E (WB and Pig).</title>
        <authorList>
            <person name="Adam R."/>
            <person name="Dahlstrom E."/>
            <person name="Martens C."/>
            <person name="Bruno D."/>
            <person name="Barbian K."/>
            <person name="Porcella S.F."/>
            <person name="Nash T."/>
        </authorList>
    </citation>
    <scope>NUCLEOTIDE SEQUENCE</scope>
    <source>
        <strain evidence="3">GS</strain>
    </source>
</reference>
<gene>
    <name evidence="2" type="ORF">GSB_154706</name>
</gene>
<dbReference type="Proteomes" id="UP000018040">
    <property type="component" value="Unassembled WGS sequence"/>
</dbReference>
<evidence type="ECO:0000313" key="2">
    <source>
        <dbReference type="EMBL" id="ESU40753.1"/>
    </source>
</evidence>
<keyword evidence="2" id="KW-0687">Ribonucleoprotein</keyword>
<protein>
    <submittedName>
        <fullName evidence="2">SSU ribosomal protein S27E</fullName>
    </submittedName>
</protein>
<proteinExistence type="predicted"/>
<feature type="region of interest" description="Disordered" evidence="1">
    <location>
        <begin position="1"/>
        <end position="72"/>
    </location>
</feature>
<dbReference type="AlphaFoldDB" id="V6TP63"/>
<evidence type="ECO:0000313" key="3">
    <source>
        <dbReference type="Proteomes" id="UP000018040"/>
    </source>
</evidence>
<feature type="compositionally biased region" description="Basic and acidic residues" evidence="1">
    <location>
        <begin position="63"/>
        <end position="72"/>
    </location>
</feature>